<dbReference type="InterPro" id="IPR010071">
    <property type="entry name" value="AA_adenyl_dom"/>
</dbReference>
<dbReference type="Pfam" id="PF13193">
    <property type="entry name" value="AMP-binding_C"/>
    <property type="match status" value="1"/>
</dbReference>
<dbReference type="CDD" id="cd05930">
    <property type="entry name" value="A_NRPS"/>
    <property type="match status" value="1"/>
</dbReference>
<feature type="transmembrane region" description="Helical" evidence="4">
    <location>
        <begin position="70"/>
        <end position="87"/>
    </location>
</feature>
<dbReference type="GO" id="GO:0031177">
    <property type="term" value="F:phosphopantetheine binding"/>
    <property type="evidence" value="ECO:0007669"/>
    <property type="project" value="InterPro"/>
</dbReference>
<dbReference type="Gene3D" id="3.30.559.10">
    <property type="entry name" value="Chloramphenicol acetyltransferase-like domain"/>
    <property type="match status" value="1"/>
</dbReference>
<protein>
    <submittedName>
        <fullName evidence="6">Amino acid adenylation domain-containing protein</fullName>
    </submittedName>
</protein>
<feature type="domain" description="Carrier" evidence="5">
    <location>
        <begin position="477"/>
        <end position="551"/>
    </location>
</feature>
<dbReference type="SUPFAM" id="SSF47336">
    <property type="entry name" value="ACP-like"/>
    <property type="match status" value="2"/>
</dbReference>
<accession>A0A4R2ILV2</accession>
<evidence type="ECO:0000256" key="4">
    <source>
        <dbReference type="SAM" id="Phobius"/>
    </source>
</evidence>
<dbReference type="GO" id="GO:0008610">
    <property type="term" value="P:lipid biosynthetic process"/>
    <property type="evidence" value="ECO:0007669"/>
    <property type="project" value="UniProtKB-ARBA"/>
</dbReference>
<dbReference type="Pfam" id="PF00550">
    <property type="entry name" value="PP-binding"/>
    <property type="match status" value="2"/>
</dbReference>
<dbReference type="InterPro" id="IPR001242">
    <property type="entry name" value="Condensation_dom"/>
</dbReference>
<keyword evidence="3" id="KW-0597">Phosphoprotein</keyword>
<evidence type="ECO:0000256" key="2">
    <source>
        <dbReference type="ARBA" id="ARBA00022450"/>
    </source>
</evidence>
<dbReference type="InterPro" id="IPR042099">
    <property type="entry name" value="ANL_N_sf"/>
</dbReference>
<keyword evidence="7" id="KW-1185">Reference proteome</keyword>
<dbReference type="Gene3D" id="3.30.559.30">
    <property type="entry name" value="Nonribosomal peptide synthetase, condensation domain"/>
    <property type="match status" value="1"/>
</dbReference>
<dbReference type="InterPro" id="IPR006162">
    <property type="entry name" value="Ppantetheine_attach_site"/>
</dbReference>
<dbReference type="InterPro" id="IPR025110">
    <property type="entry name" value="AMP-bd_C"/>
</dbReference>
<dbReference type="InterPro" id="IPR036736">
    <property type="entry name" value="ACP-like_sf"/>
</dbReference>
<dbReference type="EMBL" id="SLWS01000021">
    <property type="protein sequence ID" value="TCO45316.1"/>
    <property type="molecule type" value="Genomic_DNA"/>
</dbReference>
<evidence type="ECO:0000259" key="5">
    <source>
        <dbReference type="PROSITE" id="PS50075"/>
    </source>
</evidence>
<evidence type="ECO:0000313" key="6">
    <source>
        <dbReference type="EMBL" id="TCO45316.1"/>
    </source>
</evidence>
<dbReference type="Gene3D" id="1.10.1200.10">
    <property type="entry name" value="ACP-like"/>
    <property type="match status" value="2"/>
</dbReference>
<dbReference type="PANTHER" id="PTHR45527">
    <property type="entry name" value="NONRIBOSOMAL PEPTIDE SYNTHETASE"/>
    <property type="match status" value="1"/>
</dbReference>
<keyword evidence="4" id="KW-0472">Membrane</keyword>
<dbReference type="Gene3D" id="3.30.300.30">
    <property type="match status" value="1"/>
</dbReference>
<dbReference type="Proteomes" id="UP000295680">
    <property type="component" value="Unassembled WGS sequence"/>
</dbReference>
<dbReference type="Pfam" id="PF00501">
    <property type="entry name" value="AMP-binding"/>
    <property type="match status" value="1"/>
</dbReference>
<dbReference type="InterPro" id="IPR045851">
    <property type="entry name" value="AMP-bd_C_sf"/>
</dbReference>
<dbReference type="SMART" id="SM00823">
    <property type="entry name" value="PKS_PP"/>
    <property type="match status" value="2"/>
</dbReference>
<dbReference type="GO" id="GO:0005737">
    <property type="term" value="C:cytoplasm"/>
    <property type="evidence" value="ECO:0007669"/>
    <property type="project" value="TreeGrafter"/>
</dbReference>
<dbReference type="NCBIfam" id="TIGR01733">
    <property type="entry name" value="AA-adenyl-dom"/>
    <property type="match status" value="1"/>
</dbReference>
<evidence type="ECO:0000313" key="7">
    <source>
        <dbReference type="Proteomes" id="UP000295680"/>
    </source>
</evidence>
<gene>
    <name evidence="6" type="ORF">EV192_12180</name>
</gene>
<dbReference type="PROSITE" id="PS50075">
    <property type="entry name" value="CARRIER"/>
    <property type="match status" value="2"/>
</dbReference>
<dbReference type="PROSITE" id="PS00455">
    <property type="entry name" value="AMP_BINDING"/>
    <property type="match status" value="1"/>
</dbReference>
<dbReference type="CDD" id="cd19531">
    <property type="entry name" value="LCL_NRPS-like"/>
    <property type="match status" value="1"/>
</dbReference>
<dbReference type="PANTHER" id="PTHR45527:SF1">
    <property type="entry name" value="FATTY ACID SYNTHASE"/>
    <property type="match status" value="1"/>
</dbReference>
<dbReference type="InterPro" id="IPR023213">
    <property type="entry name" value="CAT-like_dom_sf"/>
</dbReference>
<keyword evidence="4" id="KW-0812">Transmembrane</keyword>
<dbReference type="InterPro" id="IPR009081">
    <property type="entry name" value="PP-bd_ACP"/>
</dbReference>
<comment type="caution">
    <text evidence="6">The sequence shown here is derived from an EMBL/GenBank/DDBJ whole genome shotgun (WGS) entry which is preliminary data.</text>
</comment>
<dbReference type="InterPro" id="IPR020845">
    <property type="entry name" value="AMP-binding_CS"/>
</dbReference>
<dbReference type="SUPFAM" id="SSF52777">
    <property type="entry name" value="CoA-dependent acyltransferases"/>
    <property type="match status" value="2"/>
</dbReference>
<keyword evidence="2" id="KW-0596">Phosphopantetheine</keyword>
<dbReference type="GO" id="GO:0043041">
    <property type="term" value="P:amino acid activation for nonribosomal peptide biosynthetic process"/>
    <property type="evidence" value="ECO:0007669"/>
    <property type="project" value="TreeGrafter"/>
</dbReference>
<organism evidence="6 7">
    <name type="scientific">Actinocrispum wychmicini</name>
    <dbReference type="NCBI Taxonomy" id="1213861"/>
    <lineage>
        <taxon>Bacteria</taxon>
        <taxon>Bacillati</taxon>
        <taxon>Actinomycetota</taxon>
        <taxon>Actinomycetes</taxon>
        <taxon>Pseudonocardiales</taxon>
        <taxon>Pseudonocardiaceae</taxon>
        <taxon>Actinocrispum</taxon>
    </lineage>
</organism>
<dbReference type="SUPFAM" id="SSF56801">
    <property type="entry name" value="Acetyl-CoA synthetase-like"/>
    <property type="match status" value="1"/>
</dbReference>
<dbReference type="GO" id="GO:0044550">
    <property type="term" value="P:secondary metabolite biosynthetic process"/>
    <property type="evidence" value="ECO:0007669"/>
    <property type="project" value="TreeGrafter"/>
</dbReference>
<name>A0A4R2ILV2_9PSEU</name>
<feature type="domain" description="Carrier" evidence="5">
    <location>
        <begin position="1004"/>
        <end position="1079"/>
    </location>
</feature>
<dbReference type="InterPro" id="IPR000873">
    <property type="entry name" value="AMP-dep_synth/lig_dom"/>
</dbReference>
<evidence type="ECO:0000256" key="3">
    <source>
        <dbReference type="ARBA" id="ARBA00022553"/>
    </source>
</evidence>
<proteinExistence type="predicted"/>
<dbReference type="Gene3D" id="3.40.50.12780">
    <property type="entry name" value="N-terminal domain of ligase-like"/>
    <property type="match status" value="1"/>
</dbReference>
<reference evidence="6 7" key="1">
    <citation type="submission" date="2019-03" db="EMBL/GenBank/DDBJ databases">
        <title>Genomic Encyclopedia of Type Strains, Phase IV (KMG-IV): sequencing the most valuable type-strain genomes for metagenomic binning, comparative biology and taxonomic classification.</title>
        <authorList>
            <person name="Goeker M."/>
        </authorList>
    </citation>
    <scope>NUCLEOTIDE SEQUENCE [LARGE SCALE GENOMIC DNA]</scope>
    <source>
        <strain evidence="6 7">DSM 45934</strain>
    </source>
</reference>
<sequence length="1114" mass="120680">MTHRHQYPQATVHELVVAQAWRTPDAIAVRQWDETLTYRELVGRAGKLAGRLDARRGEPIGVHVERRPSLIVAMLGVLMAGAAYVPLDMNLPRRRLTELADDAGVTKIVTDVPTEEAEFEPVAVTPDDLAHVIYTSGSTGRPKGALITHRNVVEFATVFAARTGVDANTRTFGFSSPAFDGFTMDVFIPLLSGGSVQLVAERDRSDTARLERFLREHDVTWALIPPVLLRLLDPTRLPAVQTVVAGGDLVEPHEVARWSDGRRFWHVYGQTETTVIMTGAELSGEWSDVLPVGGPLPNHHCHVVDENLLPVPPGTPGELLVGGTGVARGYLGRPGLTAAKFVPDPFSGEAGARLYRTGDIMRELPDGRLVFVGRRDGQVKIRGQRVELGEIEAVLRDHSRISQVAVEVIDGPAGKELVAFVDGPDLPAEDEIRAYCADRLGQAMVPRRVLRFDVLPTSPTSGKVDRGKLRLLAEDQPVGDASDTDLSLIWQRVLGAAPRDGEDFFSAGGHSVAVMRMVAAIRTELGKDVGAEDIFDGLTLAGIAERVAKAGPVVADVPTGSPPALSPSQRRLWFLDQLAPGSSAYNVAFAERVRGPLDVDVLRAALRTLAERHEVLRWRIVASGGVPEAVCDPIADVPMPVIPAGDPDVQLAADAATPFDLATGPVWRVRVYRLGPDDHVLSIVLHHAVADGWSKAVLYRELEAAYAGAAMPPLQAGYADYAVWRAERDQRSGDADLAWWTDHLAGAPTVIDLPRDHPQPPVQTYAGAEASIRFSSTLDSAVRRVAAAANATPSLVVLAAFGEVLRRVTGRPDNVVGLVVADRTEPAFADLVGFFVDIVPVRLRVDTGKGFAEALRACREEFLAVTAHPAAPLERIVTGLSLPRDPARAPLVQVLFNVLNFTDPPLALPGTTTEHVPVAMPGSPFDLTVYLVERDGLGTIEVVYNPDLFQATRIETLLADTLRLLTELVTVDAPMADILPDCIQKTVQSTVEDIAPRPATSTAEPSTPTEIAVARVWCEVLQIERVGTGDNFFEVGGHSLTLVTIQARLAELFDRPIKVVDLFRYPTIRALAWYLDGGATDNPQLARAANRAAARLQRARRQPSWRTTRQEAET</sequence>
<dbReference type="Pfam" id="PF00668">
    <property type="entry name" value="Condensation"/>
    <property type="match status" value="1"/>
</dbReference>
<dbReference type="RefSeq" id="WP_132126201.1">
    <property type="nucleotide sequence ID" value="NZ_SLWS01000021.1"/>
</dbReference>
<dbReference type="InterPro" id="IPR020806">
    <property type="entry name" value="PKS_PP-bd"/>
</dbReference>
<evidence type="ECO:0000256" key="1">
    <source>
        <dbReference type="ARBA" id="ARBA00001957"/>
    </source>
</evidence>
<dbReference type="GO" id="GO:0003824">
    <property type="term" value="F:catalytic activity"/>
    <property type="evidence" value="ECO:0007669"/>
    <property type="project" value="InterPro"/>
</dbReference>
<dbReference type="OrthoDB" id="2472181at2"/>
<dbReference type="PROSITE" id="PS00012">
    <property type="entry name" value="PHOSPHOPANTETHEINE"/>
    <property type="match status" value="1"/>
</dbReference>
<dbReference type="AlphaFoldDB" id="A0A4R2ILV2"/>
<keyword evidence="4" id="KW-1133">Transmembrane helix</keyword>
<comment type="cofactor">
    <cofactor evidence="1">
        <name>pantetheine 4'-phosphate</name>
        <dbReference type="ChEBI" id="CHEBI:47942"/>
    </cofactor>
</comment>